<proteinExistence type="predicted"/>
<evidence type="ECO:0000313" key="3">
    <source>
        <dbReference type="EMBL" id="KAE7998557.1"/>
    </source>
</evidence>
<dbReference type="OrthoDB" id="1907935at2759"/>
<feature type="transmembrane region" description="Helical" evidence="2">
    <location>
        <begin position="23"/>
        <end position="42"/>
    </location>
</feature>
<accession>A0A5N6QHC7</accession>
<name>A0A5N6QHC7_9ROSI</name>
<protein>
    <submittedName>
        <fullName evidence="3">Uncharacterized protein</fullName>
    </submittedName>
</protein>
<keyword evidence="2" id="KW-0812">Transmembrane</keyword>
<evidence type="ECO:0000256" key="1">
    <source>
        <dbReference type="SAM" id="MobiDB-lite"/>
    </source>
</evidence>
<keyword evidence="4" id="KW-1185">Reference proteome</keyword>
<gene>
    <name evidence="3" type="ORF">FH972_003092</name>
</gene>
<reference evidence="3 4" key="1">
    <citation type="submission" date="2019-06" db="EMBL/GenBank/DDBJ databases">
        <title>A chromosomal-level reference genome of Carpinus fangiana (Coryloideae, Betulaceae).</title>
        <authorList>
            <person name="Yang X."/>
            <person name="Wang Z."/>
            <person name="Zhang L."/>
            <person name="Hao G."/>
            <person name="Liu J."/>
            <person name="Yang Y."/>
        </authorList>
    </citation>
    <scope>NUCLEOTIDE SEQUENCE [LARGE SCALE GENOMIC DNA]</scope>
    <source>
        <strain evidence="3">Cfa_2016G</strain>
        <tissue evidence="3">Leaf</tissue>
    </source>
</reference>
<dbReference type="EMBL" id="CM017321">
    <property type="protein sequence ID" value="KAE7998557.1"/>
    <property type="molecule type" value="Genomic_DNA"/>
</dbReference>
<dbReference type="AlphaFoldDB" id="A0A5N6QHC7"/>
<keyword evidence="2" id="KW-1133">Transmembrane helix</keyword>
<feature type="region of interest" description="Disordered" evidence="1">
    <location>
        <begin position="53"/>
        <end position="79"/>
    </location>
</feature>
<evidence type="ECO:0000313" key="4">
    <source>
        <dbReference type="Proteomes" id="UP000327013"/>
    </source>
</evidence>
<dbReference type="PANTHER" id="PTHR34364:SF9">
    <property type="match status" value="1"/>
</dbReference>
<dbReference type="PANTHER" id="PTHR34364">
    <property type="entry name" value="WAS/WASL-INTERACTING FAMILY PROTEIN"/>
    <property type="match status" value="1"/>
</dbReference>
<organism evidence="3 4">
    <name type="scientific">Carpinus fangiana</name>
    <dbReference type="NCBI Taxonomy" id="176857"/>
    <lineage>
        <taxon>Eukaryota</taxon>
        <taxon>Viridiplantae</taxon>
        <taxon>Streptophyta</taxon>
        <taxon>Embryophyta</taxon>
        <taxon>Tracheophyta</taxon>
        <taxon>Spermatophyta</taxon>
        <taxon>Magnoliopsida</taxon>
        <taxon>eudicotyledons</taxon>
        <taxon>Gunneridae</taxon>
        <taxon>Pentapetalae</taxon>
        <taxon>rosids</taxon>
        <taxon>fabids</taxon>
        <taxon>Fagales</taxon>
        <taxon>Betulaceae</taxon>
        <taxon>Carpinus</taxon>
    </lineage>
</organism>
<evidence type="ECO:0000256" key="2">
    <source>
        <dbReference type="SAM" id="Phobius"/>
    </source>
</evidence>
<sequence length="149" mass="16930">MTEPPPPPPLPSTESLIRRYKPVWRFFLIFNLALGAYIFAGARKKDVSMVSSKAAEKSVGNRKAKAEVPSDPITSTSIPLSEIPSLPSLVPEPVKIQQPIPEDRKLELFQWMLEEKRKIKPKDRQEQKQIDEEKAILKQFIRAKSVPSL</sequence>
<dbReference type="Proteomes" id="UP000327013">
    <property type="component" value="Chromosome 1"/>
</dbReference>
<keyword evidence="2" id="KW-0472">Membrane</keyword>